<evidence type="ECO:0000256" key="2">
    <source>
        <dbReference type="SAM" id="Phobius"/>
    </source>
</evidence>
<reference evidence="5" key="2">
    <citation type="journal article" date="2021" name="PeerJ">
        <title>Extensive microbial diversity within the chicken gut microbiome revealed by metagenomics and culture.</title>
        <authorList>
            <person name="Gilroy R."/>
            <person name="Ravi A."/>
            <person name="Getino M."/>
            <person name="Pursley I."/>
            <person name="Horton D.L."/>
            <person name="Alikhan N.F."/>
            <person name="Baker D."/>
            <person name="Gharbi K."/>
            <person name="Hall N."/>
            <person name="Watson M."/>
            <person name="Adriaenssens E.M."/>
            <person name="Foster-Nyarko E."/>
            <person name="Jarju S."/>
            <person name="Secka A."/>
            <person name="Antonio M."/>
            <person name="Oren A."/>
            <person name="Chaudhuri R.R."/>
            <person name="La Ragione R."/>
            <person name="Hildebrand F."/>
            <person name="Pallen M.J."/>
        </authorList>
    </citation>
    <scope>NUCLEOTIDE SEQUENCE</scope>
    <source>
        <strain evidence="5">ChiSxjej2B14-6234</strain>
    </source>
</reference>
<dbReference type="InterPro" id="IPR036366">
    <property type="entry name" value="PGBDSf"/>
</dbReference>
<feature type="region of interest" description="Disordered" evidence="1">
    <location>
        <begin position="242"/>
        <end position="262"/>
    </location>
</feature>
<organism evidence="5 6">
    <name type="scientific">Candidatus Onthenecus intestinigallinarum</name>
    <dbReference type="NCBI Taxonomy" id="2840875"/>
    <lineage>
        <taxon>Bacteria</taxon>
        <taxon>Bacillati</taxon>
        <taxon>Bacillota</taxon>
        <taxon>Clostridia</taxon>
        <taxon>Eubacteriales</taxon>
        <taxon>Candidatus Onthenecus</taxon>
    </lineage>
</organism>
<accession>A0A9D0ZAH7</accession>
<dbReference type="Proteomes" id="UP000886887">
    <property type="component" value="Unassembled WGS sequence"/>
</dbReference>
<feature type="compositionally biased region" description="Low complexity" evidence="1">
    <location>
        <begin position="52"/>
        <end position="70"/>
    </location>
</feature>
<comment type="caution">
    <text evidence="5">The sequence shown here is derived from an EMBL/GenBank/DDBJ whole genome shotgun (WGS) entry which is preliminary data.</text>
</comment>
<dbReference type="Pfam" id="PF01471">
    <property type="entry name" value="PG_binding_1"/>
    <property type="match status" value="1"/>
</dbReference>
<name>A0A9D0ZAH7_9FIRM</name>
<dbReference type="InterPro" id="IPR036365">
    <property type="entry name" value="PGBD-like_sf"/>
</dbReference>
<evidence type="ECO:0000313" key="5">
    <source>
        <dbReference type="EMBL" id="HIQ70843.1"/>
    </source>
</evidence>
<protein>
    <submittedName>
        <fullName evidence="5">Peptidoglycan-binding protein</fullName>
    </submittedName>
</protein>
<keyword evidence="2" id="KW-0812">Transmembrane</keyword>
<dbReference type="Gene3D" id="1.10.101.10">
    <property type="entry name" value="PGBD-like superfamily/PGBD"/>
    <property type="match status" value="1"/>
</dbReference>
<feature type="transmembrane region" description="Helical" evidence="2">
    <location>
        <begin position="78"/>
        <end position="101"/>
    </location>
</feature>
<evidence type="ECO:0000259" key="3">
    <source>
        <dbReference type="Pfam" id="PF01471"/>
    </source>
</evidence>
<dbReference type="AlphaFoldDB" id="A0A9D0ZAH7"/>
<keyword evidence="2" id="KW-1133">Transmembrane helix</keyword>
<dbReference type="Pfam" id="PF13240">
    <property type="entry name" value="Zn_Ribbon_1"/>
    <property type="match status" value="1"/>
</dbReference>
<sequence length="262" mass="27228">MTCPVCNREIPAGSNICPQCGADLTKLRPARSARPVQERPERPMQGQPAQERPMQGRPMGRPSGRPAGRPPVQLNPQALIVAGGLFIVLLVLVVVLVRFMFGGASDPQQSLQGQGVTNQGATSQGMVGQPQATFAVFGPTAEPPISTPQPATAVPVTPTPAPTAEPTYVSLKNGDRNDQVKALQQALIALGYLEGDADGIFGKNTETAVKAFQKENGLTDDGIAGAQTQSALFRLYSATSAAQSATAPTADPNAEQAPNLPG</sequence>
<dbReference type="EMBL" id="DVFJ01000005">
    <property type="protein sequence ID" value="HIQ70843.1"/>
    <property type="molecule type" value="Genomic_DNA"/>
</dbReference>
<feature type="region of interest" description="Disordered" evidence="1">
    <location>
        <begin position="28"/>
        <end position="70"/>
    </location>
</feature>
<reference evidence="5" key="1">
    <citation type="submission" date="2020-10" db="EMBL/GenBank/DDBJ databases">
        <authorList>
            <person name="Gilroy R."/>
        </authorList>
    </citation>
    <scope>NUCLEOTIDE SEQUENCE</scope>
    <source>
        <strain evidence="5">ChiSxjej2B14-6234</strain>
    </source>
</reference>
<dbReference type="InterPro" id="IPR002477">
    <property type="entry name" value="Peptidoglycan-bd-like"/>
</dbReference>
<evidence type="ECO:0000313" key="6">
    <source>
        <dbReference type="Proteomes" id="UP000886887"/>
    </source>
</evidence>
<dbReference type="SUPFAM" id="SSF47090">
    <property type="entry name" value="PGBD-like"/>
    <property type="match status" value="1"/>
</dbReference>
<feature type="domain" description="Peptidoglycan binding-like" evidence="3">
    <location>
        <begin position="177"/>
        <end position="232"/>
    </location>
</feature>
<proteinExistence type="predicted"/>
<feature type="domain" description="Zinc-ribbon" evidence="4">
    <location>
        <begin position="3"/>
        <end position="24"/>
    </location>
</feature>
<gene>
    <name evidence="5" type="ORF">IAB73_01335</name>
</gene>
<keyword evidence="2" id="KW-0472">Membrane</keyword>
<evidence type="ECO:0000259" key="4">
    <source>
        <dbReference type="Pfam" id="PF13240"/>
    </source>
</evidence>
<dbReference type="InterPro" id="IPR026870">
    <property type="entry name" value="Zinc_ribbon_dom"/>
</dbReference>
<evidence type="ECO:0000256" key="1">
    <source>
        <dbReference type="SAM" id="MobiDB-lite"/>
    </source>
</evidence>